<keyword evidence="1" id="KW-0175">Coiled coil</keyword>
<organism evidence="3 4">
    <name type="scientific">Tectimicrobiota bacterium</name>
    <dbReference type="NCBI Taxonomy" id="2528274"/>
    <lineage>
        <taxon>Bacteria</taxon>
        <taxon>Pseudomonadati</taxon>
        <taxon>Nitrospinota/Tectimicrobiota group</taxon>
        <taxon>Candidatus Tectimicrobiota</taxon>
    </lineage>
</organism>
<evidence type="ECO:0000256" key="2">
    <source>
        <dbReference type="SAM" id="Phobius"/>
    </source>
</evidence>
<feature type="coiled-coil region" evidence="1">
    <location>
        <begin position="43"/>
        <end position="88"/>
    </location>
</feature>
<accession>A0A932ZR12</accession>
<keyword evidence="2" id="KW-1133">Transmembrane helix</keyword>
<dbReference type="AlphaFoldDB" id="A0A932ZR12"/>
<evidence type="ECO:0000313" key="3">
    <source>
        <dbReference type="EMBL" id="MBI4250829.1"/>
    </source>
</evidence>
<name>A0A932ZR12_UNCTE</name>
<keyword evidence="2" id="KW-0472">Membrane</keyword>
<reference evidence="3" key="1">
    <citation type="submission" date="2020-07" db="EMBL/GenBank/DDBJ databases">
        <title>Huge and variable diversity of episymbiotic CPR bacteria and DPANN archaea in groundwater ecosystems.</title>
        <authorList>
            <person name="He C.Y."/>
            <person name="Keren R."/>
            <person name="Whittaker M."/>
            <person name="Farag I.F."/>
            <person name="Doudna J."/>
            <person name="Cate J.H.D."/>
            <person name="Banfield J.F."/>
        </authorList>
    </citation>
    <scope>NUCLEOTIDE SEQUENCE</scope>
    <source>
        <strain evidence="3">NC_groundwater_1370_Ag_S-0.2um_69_93</strain>
    </source>
</reference>
<protein>
    <submittedName>
        <fullName evidence="3">Uncharacterized protein</fullName>
    </submittedName>
</protein>
<comment type="caution">
    <text evidence="3">The sequence shown here is derived from an EMBL/GenBank/DDBJ whole genome shotgun (WGS) entry which is preliminary data.</text>
</comment>
<proteinExistence type="predicted"/>
<feature type="transmembrane region" description="Helical" evidence="2">
    <location>
        <begin position="19"/>
        <end position="37"/>
    </location>
</feature>
<dbReference type="EMBL" id="JACQRX010000004">
    <property type="protein sequence ID" value="MBI4250829.1"/>
    <property type="molecule type" value="Genomic_DNA"/>
</dbReference>
<dbReference type="Proteomes" id="UP000752292">
    <property type="component" value="Unassembled WGS sequence"/>
</dbReference>
<evidence type="ECO:0000256" key="1">
    <source>
        <dbReference type="SAM" id="Coils"/>
    </source>
</evidence>
<sequence length="138" mass="15678">MDTALEAGRKLIDVGPADFLLLGLVGFFIISTVYYKISVGRECVLLRNELNKAKRSVQEAAAKEKAGRDDLQRLLNDQNSNMSRINQLKKIKSDHNRMPGELEKELEDLIAWCHAKNISVDFRRRQASRRAAPPGRKM</sequence>
<gene>
    <name evidence="3" type="ORF">HY618_00075</name>
</gene>
<evidence type="ECO:0000313" key="4">
    <source>
        <dbReference type="Proteomes" id="UP000752292"/>
    </source>
</evidence>
<keyword evidence="2" id="KW-0812">Transmembrane</keyword>